<dbReference type="PROSITE" id="PS51186">
    <property type="entry name" value="GNAT"/>
    <property type="match status" value="1"/>
</dbReference>
<accession>A0ABT7PHE5</accession>
<dbReference type="InterPro" id="IPR000182">
    <property type="entry name" value="GNAT_dom"/>
</dbReference>
<dbReference type="SUPFAM" id="SSF55729">
    <property type="entry name" value="Acyl-CoA N-acyltransferases (Nat)"/>
    <property type="match status" value="1"/>
</dbReference>
<dbReference type="EMBL" id="JASZZN010000007">
    <property type="protein sequence ID" value="MDM4015910.1"/>
    <property type="molecule type" value="Genomic_DNA"/>
</dbReference>
<comment type="caution">
    <text evidence="2">The sequence shown here is derived from an EMBL/GenBank/DDBJ whole genome shotgun (WGS) entry which is preliminary data.</text>
</comment>
<dbReference type="PANTHER" id="PTHR43792:SF1">
    <property type="entry name" value="N-ACETYLTRANSFERASE DOMAIN-CONTAINING PROTEIN"/>
    <property type="match status" value="1"/>
</dbReference>
<evidence type="ECO:0000259" key="1">
    <source>
        <dbReference type="PROSITE" id="PS51186"/>
    </source>
</evidence>
<dbReference type="Gene3D" id="3.40.630.30">
    <property type="match status" value="1"/>
</dbReference>
<dbReference type="RefSeq" id="WP_289163470.1">
    <property type="nucleotide sequence ID" value="NZ_JASZZN010000007.1"/>
</dbReference>
<gene>
    <name evidence="2" type="ORF">QTN89_10745</name>
</gene>
<organism evidence="2 3">
    <name type="scientific">Roseiconus lacunae</name>
    <dbReference type="NCBI Taxonomy" id="2605694"/>
    <lineage>
        <taxon>Bacteria</taxon>
        <taxon>Pseudomonadati</taxon>
        <taxon>Planctomycetota</taxon>
        <taxon>Planctomycetia</taxon>
        <taxon>Pirellulales</taxon>
        <taxon>Pirellulaceae</taxon>
        <taxon>Roseiconus</taxon>
    </lineage>
</organism>
<feature type="domain" description="N-acetyltransferase" evidence="1">
    <location>
        <begin position="9"/>
        <end position="169"/>
    </location>
</feature>
<keyword evidence="3" id="KW-1185">Reference proteome</keyword>
<dbReference type="InterPro" id="IPR016181">
    <property type="entry name" value="Acyl_CoA_acyltransferase"/>
</dbReference>
<proteinExistence type="predicted"/>
<evidence type="ECO:0000313" key="2">
    <source>
        <dbReference type="EMBL" id="MDM4015910.1"/>
    </source>
</evidence>
<evidence type="ECO:0000313" key="3">
    <source>
        <dbReference type="Proteomes" id="UP001239462"/>
    </source>
</evidence>
<name>A0ABT7PHE5_9BACT</name>
<dbReference type="InterPro" id="IPR051531">
    <property type="entry name" value="N-acetyltransferase"/>
</dbReference>
<dbReference type="PANTHER" id="PTHR43792">
    <property type="entry name" value="GNAT FAMILY, PUTATIVE (AFU_ORTHOLOGUE AFUA_3G00765)-RELATED-RELATED"/>
    <property type="match status" value="1"/>
</dbReference>
<reference evidence="2 3" key="1">
    <citation type="submission" date="2023-06" db="EMBL/GenBank/DDBJ databases">
        <title>Roseiconus lacunae JC819 isolated from Gulf of Mannar region, Tamil Nadu.</title>
        <authorList>
            <person name="Pk S."/>
            <person name="Ch S."/>
            <person name="Ch V.R."/>
        </authorList>
    </citation>
    <scope>NUCLEOTIDE SEQUENCE [LARGE SCALE GENOMIC DNA]</scope>
    <source>
        <strain evidence="2 3">JC819</strain>
    </source>
</reference>
<dbReference type="Pfam" id="PF13302">
    <property type="entry name" value="Acetyltransf_3"/>
    <property type="match status" value="1"/>
</dbReference>
<dbReference type="Proteomes" id="UP001239462">
    <property type="component" value="Unassembled WGS sequence"/>
</dbReference>
<protein>
    <submittedName>
        <fullName evidence="2">GNAT family N-acetyltransferase</fullName>
    </submittedName>
</protein>
<sequence>MVVTESERLTLRHALPDDVVAMRTVFGDAEVMRYGDGPKSDRWVVSWITQMNHSYREHGYGLWVVTFKPSGLPIGYCGLTWFPSINGQPEVEVGYRFARKHWGFGYATESAIAVRDYSYIDLGLNRLIAIIDPENRRSIRVAEKLGMQYEGDVMLPGYSHADSVYACHR</sequence>